<dbReference type="InterPro" id="IPR050888">
    <property type="entry name" value="ZnF_C2H2-type_TF"/>
</dbReference>
<feature type="domain" description="C2H2-type" evidence="10">
    <location>
        <begin position="466"/>
        <end position="494"/>
    </location>
</feature>
<dbReference type="PANTHER" id="PTHR24406">
    <property type="entry name" value="TRANSCRIPTIONAL REPRESSOR CTCFL-RELATED"/>
    <property type="match status" value="1"/>
</dbReference>
<evidence type="ECO:0000256" key="3">
    <source>
        <dbReference type="ARBA" id="ARBA00022737"/>
    </source>
</evidence>
<comment type="subcellular location">
    <subcellularLocation>
        <location evidence="1">Nucleus</location>
    </subcellularLocation>
</comment>
<dbReference type="InterPro" id="IPR013087">
    <property type="entry name" value="Znf_C2H2_type"/>
</dbReference>
<dbReference type="GO" id="GO:0008270">
    <property type="term" value="F:zinc ion binding"/>
    <property type="evidence" value="ECO:0007669"/>
    <property type="project" value="UniProtKB-KW"/>
</dbReference>
<feature type="domain" description="C2H2-type" evidence="10">
    <location>
        <begin position="305"/>
        <end position="332"/>
    </location>
</feature>
<feature type="region of interest" description="Disordered" evidence="9">
    <location>
        <begin position="676"/>
        <end position="699"/>
    </location>
</feature>
<evidence type="ECO:0000259" key="10">
    <source>
        <dbReference type="PROSITE" id="PS50157"/>
    </source>
</evidence>
<feature type="domain" description="C2H2-type" evidence="10">
    <location>
        <begin position="494"/>
        <end position="521"/>
    </location>
</feature>
<feature type="compositionally biased region" description="Basic residues" evidence="9">
    <location>
        <begin position="580"/>
        <end position="592"/>
    </location>
</feature>
<dbReference type="GO" id="GO:0003677">
    <property type="term" value="F:DNA binding"/>
    <property type="evidence" value="ECO:0007669"/>
    <property type="project" value="UniProtKB-KW"/>
</dbReference>
<feature type="domain" description="C2H2-type" evidence="10">
    <location>
        <begin position="598"/>
        <end position="626"/>
    </location>
</feature>
<dbReference type="SMR" id="A0A482WJ12"/>
<feature type="domain" description="C2H2-type" evidence="10">
    <location>
        <begin position="438"/>
        <end position="465"/>
    </location>
</feature>
<dbReference type="PROSITE" id="PS00028">
    <property type="entry name" value="ZINC_FINGER_C2H2_1"/>
    <property type="match status" value="6"/>
</dbReference>
<evidence type="ECO:0000256" key="9">
    <source>
        <dbReference type="SAM" id="MobiDB-lite"/>
    </source>
</evidence>
<dbReference type="GO" id="GO:0005634">
    <property type="term" value="C:nucleus"/>
    <property type="evidence" value="ECO:0007669"/>
    <property type="project" value="UniProtKB-SubCell"/>
</dbReference>
<feature type="region of interest" description="Disordered" evidence="9">
    <location>
        <begin position="539"/>
        <end position="593"/>
    </location>
</feature>
<keyword evidence="5" id="KW-0862">Zinc</keyword>
<feature type="domain" description="C2H2-type" evidence="10">
    <location>
        <begin position="523"/>
        <end position="551"/>
    </location>
</feature>
<evidence type="ECO:0000256" key="5">
    <source>
        <dbReference type="ARBA" id="ARBA00022833"/>
    </source>
</evidence>
<dbReference type="Gene3D" id="3.30.160.60">
    <property type="entry name" value="Classic Zinc Finger"/>
    <property type="match status" value="4"/>
</dbReference>
<dbReference type="Pfam" id="PF00096">
    <property type="entry name" value="zf-C2H2"/>
    <property type="match status" value="2"/>
</dbReference>
<dbReference type="Proteomes" id="UP000291343">
    <property type="component" value="Unassembled WGS sequence"/>
</dbReference>
<feature type="region of interest" description="Disordered" evidence="9">
    <location>
        <begin position="169"/>
        <end position="202"/>
    </location>
</feature>
<dbReference type="EMBL" id="QKKF02033837">
    <property type="protein sequence ID" value="RZF33494.1"/>
    <property type="molecule type" value="Genomic_DNA"/>
</dbReference>
<dbReference type="PROSITE" id="PS50157">
    <property type="entry name" value="ZINC_FINGER_C2H2_2"/>
    <property type="match status" value="7"/>
</dbReference>
<keyword evidence="12" id="KW-1185">Reference proteome</keyword>
<dbReference type="OrthoDB" id="3561125at2759"/>
<evidence type="ECO:0000256" key="4">
    <source>
        <dbReference type="ARBA" id="ARBA00022771"/>
    </source>
</evidence>
<feature type="compositionally biased region" description="Basic and acidic residues" evidence="9">
    <location>
        <begin position="547"/>
        <end position="559"/>
    </location>
</feature>
<dbReference type="SUPFAM" id="SSF57667">
    <property type="entry name" value="beta-beta-alpha zinc fingers"/>
    <property type="match status" value="4"/>
</dbReference>
<evidence type="ECO:0000313" key="12">
    <source>
        <dbReference type="Proteomes" id="UP000291343"/>
    </source>
</evidence>
<evidence type="ECO:0000256" key="8">
    <source>
        <dbReference type="PROSITE-ProRule" id="PRU00042"/>
    </source>
</evidence>
<evidence type="ECO:0000313" key="11">
    <source>
        <dbReference type="EMBL" id="RZF33494.1"/>
    </source>
</evidence>
<sequence>MDKTAIERNNDHMTEYDKRELDQSDMSTVLDSLTDSTPMKKMLLTDSSVLPCSEKDSPFPKEYEIFLDSLTDFRSNSSNTINNSNLSIKIHSNNDPNNVDSFNDVKTQETNVIRDGLSVGAQPLKEMESDNPPILDLGDEIVFQNIKSFADIDNEVDKSTDFSNEMAFDSSHTEQGHLQNNHIPSLKTSEKPSKTDQNDDPNDLDLDLLCEVTLDVTGVHNDRLVDNLINGSEERLNTSEMNCAAAQLNKNATATSSVSGCERQSEFQMKLDKNSFEAIELTLDFGTPAEKIVTDKKTVNLDKLHSCEICNKKFSEPSYLLRHLKSHTGEFTCVMCLRVFARKESLENHTCSDVSVFRCKLCNCVFKTKRDMKNHLKQHTNEEKPNDKETWSKLSVKKVLDRSQALLSPDSTEKIHDLETSQLLDCKEDSVTYSKKEYVCELCGAHYKSSRGLSYHRLTHSSDKQLTCYVCDKKFHRKSVLDNHISGTHLNLKKSCPICKMLLTGEKSLRRHMKRHTVQQQKFKCHACDKTFLQKINLSKHMRIKHQGNEKPDNGKETARNTAPTQKDILKSSDNQPPQRRNKTGNRRKKSQNKNEEYICRYCHTILNNRNSLNRHLRVKHQDSRKEWSVPEVVDSMRVVVEEAAEISTAVPVSHQVDLEPILAVAEADENMMVTNDPESTDIQPTTSDTAENTSDPIDNQLCPLDYAFTLKTENNQESDVIGYQPLMQPLNASELFQLEGNDNTPALILDDSSVIQSGIQLDKELFYLVFTSEPETKIPS</sequence>
<feature type="compositionally biased region" description="Polar residues" evidence="9">
    <location>
        <begin position="176"/>
        <end position="187"/>
    </location>
</feature>
<keyword evidence="4 8" id="KW-0863">Zinc-finger</keyword>
<keyword evidence="7" id="KW-0539">Nucleus</keyword>
<evidence type="ECO:0000256" key="6">
    <source>
        <dbReference type="ARBA" id="ARBA00023125"/>
    </source>
</evidence>
<evidence type="ECO:0000256" key="7">
    <source>
        <dbReference type="ARBA" id="ARBA00023242"/>
    </source>
</evidence>
<organism evidence="11 12">
    <name type="scientific">Laodelphax striatellus</name>
    <name type="common">Small brown planthopper</name>
    <name type="synonym">Delphax striatella</name>
    <dbReference type="NCBI Taxonomy" id="195883"/>
    <lineage>
        <taxon>Eukaryota</taxon>
        <taxon>Metazoa</taxon>
        <taxon>Ecdysozoa</taxon>
        <taxon>Arthropoda</taxon>
        <taxon>Hexapoda</taxon>
        <taxon>Insecta</taxon>
        <taxon>Pterygota</taxon>
        <taxon>Neoptera</taxon>
        <taxon>Paraneoptera</taxon>
        <taxon>Hemiptera</taxon>
        <taxon>Auchenorrhyncha</taxon>
        <taxon>Fulgoroidea</taxon>
        <taxon>Delphacidae</taxon>
        <taxon>Criomorphinae</taxon>
        <taxon>Laodelphax</taxon>
    </lineage>
</organism>
<keyword evidence="6" id="KW-0238">DNA-binding</keyword>
<proteinExistence type="predicted"/>
<dbReference type="FunFam" id="3.30.160.60:FF:000446">
    <property type="entry name" value="Zinc finger protein"/>
    <property type="match status" value="1"/>
</dbReference>
<dbReference type="SMART" id="SM00355">
    <property type="entry name" value="ZnF_C2H2"/>
    <property type="match status" value="8"/>
</dbReference>
<accession>A0A482WJ12</accession>
<dbReference type="STRING" id="195883.A0A482WJ12"/>
<feature type="compositionally biased region" description="Basic and acidic residues" evidence="9">
    <location>
        <begin position="188"/>
        <end position="197"/>
    </location>
</feature>
<evidence type="ECO:0000256" key="1">
    <source>
        <dbReference type="ARBA" id="ARBA00004123"/>
    </source>
</evidence>
<evidence type="ECO:0000256" key="2">
    <source>
        <dbReference type="ARBA" id="ARBA00022723"/>
    </source>
</evidence>
<dbReference type="InterPro" id="IPR036236">
    <property type="entry name" value="Znf_C2H2_sf"/>
</dbReference>
<feature type="domain" description="C2H2-type" evidence="10">
    <location>
        <begin position="357"/>
        <end position="384"/>
    </location>
</feature>
<gene>
    <name evidence="11" type="ORF">LSTR_LSTR010150</name>
</gene>
<feature type="compositionally biased region" description="Polar residues" evidence="9">
    <location>
        <begin position="676"/>
        <end position="698"/>
    </location>
</feature>
<comment type="caution">
    <text evidence="11">The sequence shown here is derived from an EMBL/GenBank/DDBJ whole genome shotgun (WGS) entry which is preliminary data.</text>
</comment>
<dbReference type="FunFam" id="3.30.160.60:FF:000045">
    <property type="entry name" value="ZFP69 zinc finger protein B"/>
    <property type="match status" value="1"/>
</dbReference>
<protein>
    <recommendedName>
        <fullName evidence="10">C2H2-type domain-containing protein</fullName>
    </recommendedName>
</protein>
<keyword evidence="2" id="KW-0479">Metal-binding</keyword>
<dbReference type="Pfam" id="PF12874">
    <property type="entry name" value="zf-met"/>
    <property type="match status" value="2"/>
</dbReference>
<dbReference type="InParanoid" id="A0A482WJ12"/>
<keyword evidence="3" id="KW-0677">Repeat</keyword>
<reference evidence="11 12" key="1">
    <citation type="journal article" date="2017" name="Gigascience">
        <title>Genome sequence of the small brown planthopper, Laodelphax striatellus.</title>
        <authorList>
            <person name="Zhu J."/>
            <person name="Jiang F."/>
            <person name="Wang X."/>
            <person name="Yang P."/>
            <person name="Bao Y."/>
            <person name="Zhao W."/>
            <person name="Wang W."/>
            <person name="Lu H."/>
            <person name="Wang Q."/>
            <person name="Cui N."/>
            <person name="Li J."/>
            <person name="Chen X."/>
            <person name="Luo L."/>
            <person name="Yu J."/>
            <person name="Kang L."/>
            <person name="Cui F."/>
        </authorList>
    </citation>
    <scope>NUCLEOTIDE SEQUENCE [LARGE SCALE GENOMIC DNA]</scope>
    <source>
        <strain evidence="11">Lst14</strain>
    </source>
</reference>
<dbReference type="AlphaFoldDB" id="A0A482WJ12"/>
<name>A0A482WJ12_LAOST</name>